<keyword evidence="1" id="KW-0812">Transmembrane</keyword>
<reference evidence="2 3" key="1">
    <citation type="journal article" date="1998" name="Science">
        <title>Genome sequence of an obligate intracellular pathogen of humans: Chlamydia trachomatis.</title>
        <authorList>
            <person name="Stephens R.S."/>
            <person name="Kalman S."/>
            <person name="Lammel C.J."/>
            <person name="Fan J."/>
            <person name="Marathe R."/>
            <person name="Aravind L."/>
            <person name="Mitchell W.P."/>
            <person name="Olinger L."/>
            <person name="Tatusov R.L."/>
            <person name="Zhao Q."/>
            <person name="Koonin E.V."/>
            <person name="Davis R.W."/>
        </authorList>
    </citation>
    <scope>NUCLEOTIDE SEQUENCE [LARGE SCALE GENOMIC DNA]</scope>
    <source>
        <strain evidence="3">D/UW-3/Cx</strain>
    </source>
</reference>
<proteinExistence type="predicted"/>
<dbReference type="KEGG" id="ctr:CT_163"/>
<dbReference type="PATRIC" id="fig|272561.5.peg.176"/>
<dbReference type="OrthoDB" id="9913351at2"/>
<evidence type="ECO:0000313" key="2">
    <source>
        <dbReference type="EMBL" id="AAC67754.1"/>
    </source>
</evidence>
<dbReference type="GeneID" id="884039"/>
<name>O84165_CHLTR</name>
<dbReference type="EMBL" id="AE001273">
    <property type="protein sequence ID" value="AAC67754.1"/>
    <property type="molecule type" value="Genomic_DNA"/>
</dbReference>
<keyword evidence="1" id="KW-1133">Transmembrane helix</keyword>
<dbReference type="Proteomes" id="UP000000431">
    <property type="component" value="Chromosome"/>
</dbReference>
<evidence type="ECO:0008006" key="4">
    <source>
        <dbReference type="Google" id="ProtNLM"/>
    </source>
</evidence>
<sequence>MFVSFDKSRCRADVPDFFERTGNFLLHCVARGINVLYRVKQISNYPSCYFSHKEISCCRRIANIVICILTGPLMLLATVLGLLAYRFSSTYQTSLQERFRYKYEQKQALDEYRDREEKVITLQKFCRGFLVRNHLLNQETLTTCKQWGQKLLEGEKFPRVPEGRSLVYISKQFPSLVAKHVGAQDARSRWHHIFSMRKALAYLDIKRIRAPRARVYQNFIFEEKLPVSRISVDSMCLYKENPQAFDEAIKELLFLFKEVHFRDFVVETESPTDDFPLAVKVHNYWVCPRYDNLPLFIQEGKDGSPEGRIGLVDLETFSWSPHPYPVEELAVMFPMHKELLMTEAKKLQIPFSTKEVERSVEKGLAFFEHMLGHQDFCSQKSVTPLRNCAPYIHLEVWRFSLKIFDILKAAIQLNGALNVLLSPDIRERLSAISDKQWLAISSQVTSSLLEQVSTNIYQSHTEEAKRVNSSGTFIMCRSPIFRKSIFIKNLPQFLNKKLQLLPEEKAISEALASLCLRAVMEELVATGNIYSYDSMDDFFEGQYCRIRY</sequence>
<dbReference type="STRING" id="272561.CT_163"/>
<organism evidence="2 3">
    <name type="scientific">Chlamydia trachomatis serovar D (strain ATCC VR-885 / DSM 19411 / UW-3/Cx)</name>
    <dbReference type="NCBI Taxonomy" id="272561"/>
    <lineage>
        <taxon>Bacteria</taxon>
        <taxon>Pseudomonadati</taxon>
        <taxon>Chlamydiota</taxon>
        <taxon>Chlamydiia</taxon>
        <taxon>Chlamydiales</taxon>
        <taxon>Chlamydiaceae</taxon>
        <taxon>Chlamydia/Chlamydophila group</taxon>
        <taxon>Chlamydia</taxon>
    </lineage>
</organism>
<dbReference type="AlphaFoldDB" id="O84165"/>
<keyword evidence="3" id="KW-1185">Reference proteome</keyword>
<feature type="transmembrane region" description="Helical" evidence="1">
    <location>
        <begin position="61"/>
        <end position="85"/>
    </location>
</feature>
<dbReference type="HOGENOM" id="CLU_498479_0_0_0"/>
<keyword evidence="1" id="KW-0472">Membrane</keyword>
<dbReference type="EnsemblBacteria" id="AAC67754">
    <property type="protein sequence ID" value="AAC67754"/>
    <property type="gene ID" value="CT_163"/>
</dbReference>
<dbReference type="RefSeq" id="NP_219666.1">
    <property type="nucleotide sequence ID" value="NC_000117.1"/>
</dbReference>
<evidence type="ECO:0000256" key="1">
    <source>
        <dbReference type="SAM" id="Phobius"/>
    </source>
</evidence>
<gene>
    <name evidence="2" type="ordered locus">CT_163</name>
</gene>
<accession>O84165</accession>
<dbReference type="InParanoid" id="O84165"/>
<dbReference type="PROSITE" id="PS50096">
    <property type="entry name" value="IQ"/>
    <property type="match status" value="1"/>
</dbReference>
<dbReference type="RefSeq" id="WP_010725104.1">
    <property type="nucleotide sequence ID" value="NC_000117.1"/>
</dbReference>
<dbReference type="PIR" id="B71549">
    <property type="entry name" value="B71549"/>
</dbReference>
<evidence type="ECO:0000313" key="3">
    <source>
        <dbReference type="Proteomes" id="UP000000431"/>
    </source>
</evidence>
<protein>
    <recommendedName>
        <fullName evidence="4">Membrane associated protein</fullName>
    </recommendedName>
</protein>